<dbReference type="PANTHER" id="PTHR21621:SF0">
    <property type="entry name" value="BETA-CITRYLGLUTAMATE SYNTHASE B-RELATED"/>
    <property type="match status" value="1"/>
</dbReference>
<organism evidence="3 4">
    <name type="scientific">Halodesulfovibrio spirochaetisodalis</name>
    <dbReference type="NCBI Taxonomy" id="1560234"/>
    <lineage>
        <taxon>Bacteria</taxon>
        <taxon>Pseudomonadati</taxon>
        <taxon>Thermodesulfobacteriota</taxon>
        <taxon>Desulfovibrionia</taxon>
        <taxon>Desulfovibrionales</taxon>
        <taxon>Desulfovibrionaceae</taxon>
        <taxon>Halodesulfovibrio</taxon>
    </lineage>
</organism>
<dbReference type="InterPro" id="IPR013815">
    <property type="entry name" value="ATP_grasp_subdomain_1"/>
</dbReference>
<dbReference type="Proteomes" id="UP000091979">
    <property type="component" value="Unassembled WGS sequence"/>
</dbReference>
<dbReference type="PROSITE" id="PS50975">
    <property type="entry name" value="ATP_GRASP"/>
    <property type="match status" value="1"/>
</dbReference>
<dbReference type="Gene3D" id="3.30.470.20">
    <property type="entry name" value="ATP-grasp fold, B domain"/>
    <property type="match status" value="1"/>
</dbReference>
<evidence type="ECO:0000256" key="1">
    <source>
        <dbReference type="PROSITE-ProRule" id="PRU00409"/>
    </source>
</evidence>
<gene>
    <name evidence="3" type="ORF">SP90_12125</name>
</gene>
<dbReference type="PANTHER" id="PTHR21621">
    <property type="entry name" value="RIBOSOMAL PROTEIN S6 MODIFICATION PROTEIN"/>
    <property type="match status" value="1"/>
</dbReference>
<dbReference type="PATRIC" id="fig|1560234.3.peg.1517"/>
<dbReference type="GO" id="GO:0016879">
    <property type="term" value="F:ligase activity, forming carbon-nitrogen bonds"/>
    <property type="evidence" value="ECO:0007669"/>
    <property type="project" value="TreeGrafter"/>
</dbReference>
<reference evidence="3 4" key="1">
    <citation type="submission" date="2015-01" db="EMBL/GenBank/DDBJ databases">
        <title>Desulfovibrio sp. JC271 draft genome sequence.</title>
        <authorList>
            <person name="Shivani Y."/>
            <person name="Subhash Y."/>
            <person name="Sasikala C."/>
            <person name="Ramana C.V."/>
        </authorList>
    </citation>
    <scope>NUCLEOTIDE SEQUENCE [LARGE SCALE GENOMIC DNA]</scope>
    <source>
        <strain evidence="3 4">JC271</strain>
    </source>
</reference>
<dbReference type="Gene3D" id="3.40.50.20">
    <property type="match status" value="1"/>
</dbReference>
<keyword evidence="4" id="KW-1185">Reference proteome</keyword>
<dbReference type="STRING" id="1560234.SP90_12125"/>
<dbReference type="OrthoDB" id="7821534at2"/>
<dbReference type="GO" id="GO:0046872">
    <property type="term" value="F:metal ion binding"/>
    <property type="evidence" value="ECO:0007669"/>
    <property type="project" value="InterPro"/>
</dbReference>
<accession>A0A1B7XAX7</accession>
<dbReference type="GO" id="GO:0005524">
    <property type="term" value="F:ATP binding"/>
    <property type="evidence" value="ECO:0007669"/>
    <property type="project" value="UniProtKB-UniRule"/>
</dbReference>
<protein>
    <submittedName>
        <fullName evidence="3">Glutathione synthase</fullName>
    </submittedName>
</protein>
<evidence type="ECO:0000313" key="4">
    <source>
        <dbReference type="Proteomes" id="UP000091979"/>
    </source>
</evidence>
<sequence length="289" mass="31869">MKIGVVGTPSGWSSERLADTVARTTGYRLLINMKEIRLDLGQKACWFEGTNLMSLDALIVKKVGARYSSALLNRLELLRVMNEHGLPVFSKPSSMIAVLNRLSCTATLQQANIPMPPTTLTENIDEALEAIKQYGTAVLKPLYSSKGRGMVIVSDTKDAHKTVREYASVFPMMYIQKAIDLKEDKDLGVVFIQGKYLTTYARCKGNSWNTTTTSGGYYEKYTPSIEIIELARKAQHPFKLDFTCVDVAITSEGPVVFEVSAFGGFKGILQAQGIDAAQLYVDAVMKELS</sequence>
<feature type="domain" description="ATP-grasp" evidence="2">
    <location>
        <begin position="105"/>
        <end position="285"/>
    </location>
</feature>
<dbReference type="Gene3D" id="3.30.1490.20">
    <property type="entry name" value="ATP-grasp fold, A domain"/>
    <property type="match status" value="1"/>
</dbReference>
<name>A0A1B7XAX7_9BACT</name>
<dbReference type="EMBL" id="JXMS01000022">
    <property type="protein sequence ID" value="OBQ46528.1"/>
    <property type="molecule type" value="Genomic_DNA"/>
</dbReference>
<dbReference type="AlphaFoldDB" id="A0A1B7XAX7"/>
<dbReference type="SUPFAM" id="SSF56059">
    <property type="entry name" value="Glutathione synthetase ATP-binding domain-like"/>
    <property type="match status" value="1"/>
</dbReference>
<keyword evidence="1" id="KW-0547">Nucleotide-binding</keyword>
<evidence type="ECO:0000313" key="3">
    <source>
        <dbReference type="EMBL" id="OBQ46528.1"/>
    </source>
</evidence>
<dbReference type="Pfam" id="PF08443">
    <property type="entry name" value="RimK"/>
    <property type="match status" value="1"/>
</dbReference>
<dbReference type="GO" id="GO:0005737">
    <property type="term" value="C:cytoplasm"/>
    <property type="evidence" value="ECO:0007669"/>
    <property type="project" value="TreeGrafter"/>
</dbReference>
<dbReference type="NCBIfam" id="TIGR04356">
    <property type="entry name" value="grasp_GAK"/>
    <property type="match status" value="1"/>
</dbReference>
<comment type="caution">
    <text evidence="3">The sequence shown here is derived from an EMBL/GenBank/DDBJ whole genome shotgun (WGS) entry which is preliminary data.</text>
</comment>
<dbReference type="InterPro" id="IPR027592">
    <property type="entry name" value="ATP-grasp_GAK"/>
</dbReference>
<dbReference type="RefSeq" id="WP_066856540.1">
    <property type="nucleotide sequence ID" value="NZ_JXMS01000022.1"/>
</dbReference>
<evidence type="ECO:0000259" key="2">
    <source>
        <dbReference type="PROSITE" id="PS50975"/>
    </source>
</evidence>
<dbReference type="InterPro" id="IPR011761">
    <property type="entry name" value="ATP-grasp"/>
</dbReference>
<keyword evidence="1" id="KW-0067">ATP-binding</keyword>
<proteinExistence type="predicted"/>
<dbReference type="InterPro" id="IPR013651">
    <property type="entry name" value="ATP-grasp_RimK-type"/>
</dbReference>